<feature type="repeat" description="TPR" evidence="1">
    <location>
        <begin position="71"/>
        <end position="104"/>
    </location>
</feature>
<keyword evidence="4" id="KW-1185">Reference proteome</keyword>
<dbReference type="Pfam" id="PF13174">
    <property type="entry name" value="TPR_6"/>
    <property type="match status" value="1"/>
</dbReference>
<sequence length="514" mass="60101">MSAGELLRQANQLKRSGKLDEAIALYHQVIDINPHFAWAYHGLGDAWAKQGNLDEAVAWYSECLKIHPDSAWLYYSLGEVLAELGDLEAAVDYLQKAIDIKPDFHKFYHRLSILLRLKNKIPEAINNYKIALEIHPNLSYLNNQELLDYAQLASNQYDWFMAIRLWTIALEKQGTNASVMIYYQLSCAYRKIRALDTAQAIVSSGIIKYPNEILLHRELYEILISKRNNHEAILCIQDLLVKHNKHDSVAQEYRDKMLSLLLYNKIWLYSLMKSGTTYTLMVLANYIARISGANKDIDFDSMKNYGIIHSLNVYELLKDKTLIEYLLNLKRNWQIYHTHIYAEADFKKVIMLTRNPLDFIISSYFFHFKNRGKDQELHEVIDSRLKHFCTTYLCQKKLSRDYPEDSILIKYEDLITETHTVFTKIIHHLNLDFNDNLLQLSIDACSVSKVKNMEQRYGKPLVVGEKLKVKSFIRSGKIGEWKDFFNDIDLKYIGKKLMENGVNPNDFQEFDCFF</sequence>
<dbReference type="InterPro" id="IPR011990">
    <property type="entry name" value="TPR-like_helical_dom_sf"/>
</dbReference>
<evidence type="ECO:0000259" key="2">
    <source>
        <dbReference type="Pfam" id="PF00685"/>
    </source>
</evidence>
<dbReference type="InterPro" id="IPR027417">
    <property type="entry name" value="P-loop_NTPase"/>
</dbReference>
<dbReference type="Proteomes" id="UP000004061">
    <property type="component" value="Unassembled WGS sequence"/>
</dbReference>
<evidence type="ECO:0000256" key="1">
    <source>
        <dbReference type="PROSITE-ProRule" id="PRU00339"/>
    </source>
</evidence>
<dbReference type="Gene3D" id="3.40.50.300">
    <property type="entry name" value="P-loop containing nucleotide triphosphate hydrolases"/>
    <property type="match status" value="1"/>
</dbReference>
<feature type="domain" description="Sulfotransferase" evidence="2">
    <location>
        <begin position="265"/>
        <end position="487"/>
    </location>
</feature>
<feature type="repeat" description="TPR" evidence="1">
    <location>
        <begin position="105"/>
        <end position="138"/>
    </location>
</feature>
<dbReference type="SUPFAM" id="SSF48452">
    <property type="entry name" value="TPR-like"/>
    <property type="match status" value="2"/>
</dbReference>
<dbReference type="GO" id="GO:0016757">
    <property type="term" value="F:glycosyltransferase activity"/>
    <property type="evidence" value="ECO:0007669"/>
    <property type="project" value="TreeGrafter"/>
</dbReference>
<dbReference type="SMART" id="SM00028">
    <property type="entry name" value="TPR"/>
    <property type="match status" value="4"/>
</dbReference>
<dbReference type="PROSITE" id="PS50293">
    <property type="entry name" value="TPR_REGION"/>
    <property type="match status" value="1"/>
</dbReference>
<dbReference type="PANTHER" id="PTHR44998:SF1">
    <property type="entry name" value="UDP-N-ACETYLGLUCOSAMINE--PEPTIDE N-ACETYLGLUCOSAMINYLTRANSFERASE 110 KDA SUBUNIT"/>
    <property type="match status" value="1"/>
</dbReference>
<dbReference type="InterPro" id="IPR000863">
    <property type="entry name" value="Sulfotransferase_dom"/>
</dbReference>
<dbReference type="AlphaFoldDB" id="B5W6I5"/>
<protein>
    <submittedName>
        <fullName evidence="3">Sulfotransferase</fullName>
    </submittedName>
</protein>
<dbReference type="Pfam" id="PF00685">
    <property type="entry name" value="Sulfotransfer_1"/>
    <property type="match status" value="1"/>
</dbReference>
<feature type="repeat" description="TPR" evidence="1">
    <location>
        <begin position="3"/>
        <end position="36"/>
    </location>
</feature>
<dbReference type="GO" id="GO:0008146">
    <property type="term" value="F:sulfotransferase activity"/>
    <property type="evidence" value="ECO:0007669"/>
    <property type="project" value="InterPro"/>
</dbReference>
<dbReference type="Gene3D" id="1.25.40.10">
    <property type="entry name" value="Tetratricopeptide repeat domain"/>
    <property type="match status" value="2"/>
</dbReference>
<dbReference type="Pfam" id="PF13424">
    <property type="entry name" value="TPR_12"/>
    <property type="match status" value="1"/>
</dbReference>
<name>B5W6I5_LIMMA</name>
<dbReference type="SUPFAM" id="SSF52540">
    <property type="entry name" value="P-loop containing nucleoside triphosphate hydrolases"/>
    <property type="match status" value="1"/>
</dbReference>
<keyword evidence="1" id="KW-0802">TPR repeat</keyword>
<comment type="caution">
    <text evidence="3">The sequence shown here is derived from an EMBL/GenBank/DDBJ whole genome shotgun (WGS) entry which is preliminary data.</text>
</comment>
<feature type="repeat" description="TPR" evidence="1">
    <location>
        <begin position="37"/>
        <end position="70"/>
    </location>
</feature>
<organism evidence="3 4">
    <name type="scientific">Limnospira maxima CS-328</name>
    <dbReference type="NCBI Taxonomy" id="513049"/>
    <lineage>
        <taxon>Bacteria</taxon>
        <taxon>Bacillati</taxon>
        <taxon>Cyanobacteriota</taxon>
        <taxon>Cyanophyceae</taxon>
        <taxon>Oscillatoriophycideae</taxon>
        <taxon>Oscillatoriales</taxon>
        <taxon>Sirenicapillariaceae</taxon>
        <taxon>Limnospira</taxon>
    </lineage>
</organism>
<reference evidence="3 4" key="1">
    <citation type="journal article" date="2011" name="Appl. Environ. Microbiol.">
        <title>Contribution of a Sodium Ion Gradient to Energy Conservation during Fermentation in the Cyanobacterium Arthrospira (Spirulina) maxima CS-328.</title>
        <authorList>
            <person name="Carrieri D."/>
            <person name="Ananyev G."/>
            <person name="Lenz O."/>
            <person name="Bryant D.A."/>
            <person name="Dismukes G.C."/>
        </authorList>
    </citation>
    <scope>NUCLEOTIDE SEQUENCE [LARGE SCALE GENOMIC DNA]</scope>
    <source>
        <strain evidence="3 4">CS-328</strain>
    </source>
</reference>
<dbReference type="PROSITE" id="PS50005">
    <property type="entry name" value="TPR"/>
    <property type="match status" value="4"/>
</dbReference>
<dbReference type="GO" id="GO:0006493">
    <property type="term" value="P:protein O-linked glycosylation"/>
    <property type="evidence" value="ECO:0007669"/>
    <property type="project" value="TreeGrafter"/>
</dbReference>
<evidence type="ECO:0000313" key="4">
    <source>
        <dbReference type="Proteomes" id="UP000004061"/>
    </source>
</evidence>
<dbReference type="InterPro" id="IPR019734">
    <property type="entry name" value="TPR_rpt"/>
</dbReference>
<dbReference type="PANTHER" id="PTHR44998">
    <property type="match status" value="1"/>
</dbReference>
<accession>B5W6I5</accession>
<gene>
    <name evidence="3" type="ORF">AmaxDRAFT_4384</name>
</gene>
<proteinExistence type="predicted"/>
<evidence type="ECO:0000313" key="3">
    <source>
        <dbReference type="EMBL" id="EDZ92893.1"/>
    </source>
</evidence>
<dbReference type="EMBL" id="ABYK01000043">
    <property type="protein sequence ID" value="EDZ92893.1"/>
    <property type="molecule type" value="Genomic_DNA"/>
</dbReference>
<keyword evidence="3" id="KW-0808">Transferase</keyword>